<dbReference type="InterPro" id="IPR014710">
    <property type="entry name" value="RmlC-like_jellyroll"/>
</dbReference>
<accession>A0AAU8NIA7</accession>
<organism evidence="6">
    <name type="scientific">Paenibacillus sp. AN1007</name>
    <dbReference type="NCBI Taxonomy" id="3151385"/>
    <lineage>
        <taxon>Bacteria</taxon>
        <taxon>Bacillati</taxon>
        <taxon>Bacillota</taxon>
        <taxon>Bacilli</taxon>
        <taxon>Bacillales</taxon>
        <taxon>Paenibacillaceae</taxon>
        <taxon>Paenibacillus</taxon>
    </lineage>
</organism>
<protein>
    <submittedName>
        <fullName evidence="6">Helix-turn-helix domain-containing protein</fullName>
    </submittedName>
</protein>
<keyword evidence="1" id="KW-0805">Transcription regulation</keyword>
<dbReference type="RefSeq" id="WP_342555715.1">
    <property type="nucleotide sequence ID" value="NZ_CP159992.1"/>
</dbReference>
<evidence type="ECO:0000259" key="5">
    <source>
        <dbReference type="PROSITE" id="PS50983"/>
    </source>
</evidence>
<dbReference type="EMBL" id="CP159992">
    <property type="protein sequence ID" value="XCP97683.1"/>
    <property type="molecule type" value="Genomic_DNA"/>
</dbReference>
<reference evidence="6" key="1">
    <citation type="submission" date="2024-05" db="EMBL/GenBank/DDBJ databases">
        <title>Draft genome assemblies of 36 bacteria isolated from hibernating arctic ground squirrels.</title>
        <authorList>
            <person name="McKee H."/>
            <person name="Mullen L."/>
            <person name="Drown D.M."/>
            <person name="Duddleston K.N."/>
        </authorList>
    </citation>
    <scope>NUCLEOTIDE SEQUENCE</scope>
    <source>
        <strain evidence="6">AN1007</strain>
    </source>
</reference>
<feature type="domain" description="HTH araC/xylS-type" evidence="4">
    <location>
        <begin position="196"/>
        <end position="294"/>
    </location>
</feature>
<dbReference type="Pfam" id="PF12833">
    <property type="entry name" value="HTH_18"/>
    <property type="match status" value="1"/>
</dbReference>
<dbReference type="InterPro" id="IPR003313">
    <property type="entry name" value="AraC-bd"/>
</dbReference>
<dbReference type="GO" id="GO:0043565">
    <property type="term" value="F:sequence-specific DNA binding"/>
    <property type="evidence" value="ECO:0007669"/>
    <property type="project" value="InterPro"/>
</dbReference>
<evidence type="ECO:0000256" key="3">
    <source>
        <dbReference type="ARBA" id="ARBA00023163"/>
    </source>
</evidence>
<evidence type="ECO:0000259" key="4">
    <source>
        <dbReference type="PROSITE" id="PS01124"/>
    </source>
</evidence>
<dbReference type="InterPro" id="IPR009057">
    <property type="entry name" value="Homeodomain-like_sf"/>
</dbReference>
<dbReference type="InterPro" id="IPR018060">
    <property type="entry name" value="HTH_AraC"/>
</dbReference>
<dbReference type="PROSITE" id="PS50983">
    <property type="entry name" value="FE_B12_PBP"/>
    <property type="match status" value="1"/>
</dbReference>
<name>A0AAU8NIA7_9BACL</name>
<keyword evidence="2" id="KW-0238">DNA-binding</keyword>
<dbReference type="Pfam" id="PF01497">
    <property type="entry name" value="Peripla_BP_2"/>
    <property type="match status" value="1"/>
</dbReference>
<dbReference type="AlphaFoldDB" id="A0AAU8NIA7"/>
<dbReference type="Gene3D" id="1.10.10.60">
    <property type="entry name" value="Homeodomain-like"/>
    <property type="match status" value="2"/>
</dbReference>
<dbReference type="Pfam" id="PF02311">
    <property type="entry name" value="AraC_binding"/>
    <property type="match status" value="1"/>
</dbReference>
<proteinExistence type="predicted"/>
<dbReference type="PROSITE" id="PS00041">
    <property type="entry name" value="HTH_ARAC_FAMILY_1"/>
    <property type="match status" value="1"/>
</dbReference>
<dbReference type="InterPro" id="IPR020449">
    <property type="entry name" value="Tscrpt_reg_AraC-type_HTH"/>
</dbReference>
<gene>
    <name evidence="6" type="ORF">ABXS70_13700</name>
</gene>
<dbReference type="PROSITE" id="PS01124">
    <property type="entry name" value="HTH_ARAC_FAMILY_2"/>
    <property type="match status" value="1"/>
</dbReference>
<sequence>MYASILQMITKPWLCSLQGITYVDDPLETGSTNPAKRKNAYTFIIVVKGKGVLEYSNGKTSVEPGSICLVRADVSFSVTADGGEGEALKFYTMSMADRASMASDRMVMGSRPTPDRLEQQMNESKLKLEDAVSVLEFTYTPWSECLECMEHLYRQRDVTDLYETWDVQMRFQQWFQSIIRQNDPELQLHNDRTRLRQSIHYIDVHYDQVSTVDELALRAGLSRTSYTRHFKRLTGQLPLDYVNTVRLERSKQLLQLTDDRLHDIASHVGFSNEYYFSRRFKQYAGITPGVYRRHHRQEVRVFAPYLEDFLLALGVKPVLQGSHHAWGRQHYLQLDDVPEFDVSQHDAEFQTDRVPEFIMLDMGYKTWNLDRFEQVAPVYYVKQNGEDWRAILKSAADVLGRTNRVKEVIDMYEDKAGEARRNLHGRVRQQTVAFLRISASGITLYGDQCGYVGPVIYRDLGLNPHHYVQKWTHRERRVSIGLEQLSQLDADHLLITFDTRESLTAGAERQLLDRKEWKQLSAVKYGCVYEVDFMTWMNYGVISHGKKIDDILRFIG</sequence>
<keyword evidence="3" id="KW-0804">Transcription</keyword>
<evidence type="ECO:0000313" key="6">
    <source>
        <dbReference type="EMBL" id="XCP97683.1"/>
    </source>
</evidence>
<dbReference type="Gene3D" id="2.60.120.10">
    <property type="entry name" value="Jelly Rolls"/>
    <property type="match status" value="1"/>
</dbReference>
<dbReference type="InterPro" id="IPR037923">
    <property type="entry name" value="HTH-like"/>
</dbReference>
<dbReference type="InterPro" id="IPR002491">
    <property type="entry name" value="ABC_transptr_periplasmic_BD"/>
</dbReference>
<dbReference type="SMART" id="SM00342">
    <property type="entry name" value="HTH_ARAC"/>
    <property type="match status" value="1"/>
</dbReference>
<dbReference type="PRINTS" id="PR00032">
    <property type="entry name" value="HTHARAC"/>
</dbReference>
<dbReference type="SUPFAM" id="SSF51215">
    <property type="entry name" value="Regulatory protein AraC"/>
    <property type="match status" value="1"/>
</dbReference>
<dbReference type="InterPro" id="IPR018062">
    <property type="entry name" value="HTH_AraC-typ_CS"/>
</dbReference>
<dbReference type="PANTHER" id="PTHR43280">
    <property type="entry name" value="ARAC-FAMILY TRANSCRIPTIONAL REGULATOR"/>
    <property type="match status" value="1"/>
</dbReference>
<dbReference type="SUPFAM" id="SSF46689">
    <property type="entry name" value="Homeodomain-like"/>
    <property type="match status" value="2"/>
</dbReference>
<dbReference type="SUPFAM" id="SSF53807">
    <property type="entry name" value="Helical backbone' metal receptor"/>
    <property type="match status" value="1"/>
</dbReference>
<dbReference type="Gene3D" id="3.40.50.1980">
    <property type="entry name" value="Nitrogenase molybdenum iron protein domain"/>
    <property type="match status" value="2"/>
</dbReference>
<evidence type="ECO:0000256" key="1">
    <source>
        <dbReference type="ARBA" id="ARBA00023015"/>
    </source>
</evidence>
<feature type="domain" description="Fe/B12 periplasmic-binding" evidence="5">
    <location>
        <begin position="298"/>
        <end position="556"/>
    </location>
</feature>
<dbReference type="PANTHER" id="PTHR43280:SF28">
    <property type="entry name" value="HTH-TYPE TRANSCRIPTIONAL ACTIVATOR RHAS"/>
    <property type="match status" value="1"/>
</dbReference>
<dbReference type="GO" id="GO:0003700">
    <property type="term" value="F:DNA-binding transcription factor activity"/>
    <property type="evidence" value="ECO:0007669"/>
    <property type="project" value="InterPro"/>
</dbReference>
<evidence type="ECO:0000256" key="2">
    <source>
        <dbReference type="ARBA" id="ARBA00023125"/>
    </source>
</evidence>